<dbReference type="EMBL" id="JACAZH010000007">
    <property type="protein sequence ID" value="KAF7363676.1"/>
    <property type="molecule type" value="Genomic_DNA"/>
</dbReference>
<keyword evidence="4" id="KW-1185">Reference proteome</keyword>
<gene>
    <name evidence="3" type="ORF">MSAN_01025000</name>
</gene>
<organism evidence="3 4">
    <name type="scientific">Mycena sanguinolenta</name>
    <dbReference type="NCBI Taxonomy" id="230812"/>
    <lineage>
        <taxon>Eukaryota</taxon>
        <taxon>Fungi</taxon>
        <taxon>Dikarya</taxon>
        <taxon>Basidiomycota</taxon>
        <taxon>Agaricomycotina</taxon>
        <taxon>Agaricomycetes</taxon>
        <taxon>Agaricomycetidae</taxon>
        <taxon>Agaricales</taxon>
        <taxon>Marasmiineae</taxon>
        <taxon>Mycenaceae</taxon>
        <taxon>Mycena</taxon>
    </lineage>
</organism>
<evidence type="ECO:0000256" key="2">
    <source>
        <dbReference type="SAM" id="SignalP"/>
    </source>
</evidence>
<feature type="chain" id="PRO_5034996436" description="Secreted protein" evidence="2">
    <location>
        <begin position="17"/>
        <end position="114"/>
    </location>
</feature>
<evidence type="ECO:0000256" key="1">
    <source>
        <dbReference type="SAM" id="MobiDB-lite"/>
    </source>
</evidence>
<name>A0A8H6YRV4_9AGAR</name>
<evidence type="ECO:0008006" key="5">
    <source>
        <dbReference type="Google" id="ProtNLM"/>
    </source>
</evidence>
<proteinExistence type="predicted"/>
<feature type="compositionally biased region" description="Polar residues" evidence="1">
    <location>
        <begin position="99"/>
        <end position="114"/>
    </location>
</feature>
<reference evidence="3" key="1">
    <citation type="submission" date="2020-05" db="EMBL/GenBank/DDBJ databases">
        <title>Mycena genomes resolve the evolution of fungal bioluminescence.</title>
        <authorList>
            <person name="Tsai I.J."/>
        </authorList>
    </citation>
    <scope>NUCLEOTIDE SEQUENCE</scope>
    <source>
        <strain evidence="3">160909Yilan</strain>
    </source>
</reference>
<dbReference type="AlphaFoldDB" id="A0A8H6YRV4"/>
<feature type="region of interest" description="Disordered" evidence="1">
    <location>
        <begin position="94"/>
        <end position="114"/>
    </location>
</feature>
<evidence type="ECO:0000313" key="4">
    <source>
        <dbReference type="Proteomes" id="UP000623467"/>
    </source>
</evidence>
<feature type="signal peptide" evidence="2">
    <location>
        <begin position="1"/>
        <end position="16"/>
    </location>
</feature>
<comment type="caution">
    <text evidence="3">The sequence shown here is derived from an EMBL/GenBank/DDBJ whole genome shotgun (WGS) entry which is preliminary data.</text>
</comment>
<keyword evidence="2" id="KW-0732">Signal</keyword>
<protein>
    <recommendedName>
        <fullName evidence="5">Secreted protein</fullName>
    </recommendedName>
</protein>
<accession>A0A8H6YRV4</accession>
<evidence type="ECO:0000313" key="3">
    <source>
        <dbReference type="EMBL" id="KAF7363676.1"/>
    </source>
</evidence>
<dbReference type="Proteomes" id="UP000623467">
    <property type="component" value="Unassembled WGS sequence"/>
</dbReference>
<sequence>MILSALGSFVFVFIECDPHQCTTSRRIKLGHMKIWLHCHRLTKYDINVQRKRSSATPTQKKSPTNQALLIWFTIIMASSPRPFASCAIPHKPKRCLEPSSKTAAESSANVLDVS</sequence>